<proteinExistence type="predicted"/>
<evidence type="ECO:0000259" key="2">
    <source>
        <dbReference type="Pfam" id="PF18003"/>
    </source>
</evidence>
<sequence length="234" mass="25671">MRKKSGYITGLCFLLLIGACKKDNYDPPGSKFTGALVYKGDSVRVSYGDVTFQLWQSGWGKLTPINVNVAQDGSFSALLFDGDYKLIIPQGQGPFLQELNPDTHSDTIPVHLSGNQRMDIEVLPYYMIRDPSFTAAGSKVTAVFKIEKTVTDNRAKDVEYAELYVSKTQFVDTRTSIATARVGGGDIADMDHVSLNVDVPARTPAQSYVFARVGLKIAGVEDMIFTPVTRISLE</sequence>
<dbReference type="EMBL" id="BAABFN010000009">
    <property type="protein sequence ID" value="GAA4316463.1"/>
    <property type="molecule type" value="Genomic_DNA"/>
</dbReference>
<dbReference type="Gene3D" id="2.60.40.1120">
    <property type="entry name" value="Carboxypeptidase-like, regulatory domain"/>
    <property type="match status" value="1"/>
</dbReference>
<dbReference type="Pfam" id="PF18003">
    <property type="entry name" value="DUF3823_C"/>
    <property type="match status" value="1"/>
</dbReference>
<reference evidence="4" key="1">
    <citation type="journal article" date="2019" name="Int. J. Syst. Evol. Microbiol.">
        <title>The Global Catalogue of Microorganisms (GCM) 10K type strain sequencing project: providing services to taxonomists for standard genome sequencing and annotation.</title>
        <authorList>
            <consortium name="The Broad Institute Genomics Platform"/>
            <consortium name="The Broad Institute Genome Sequencing Center for Infectious Disease"/>
            <person name="Wu L."/>
            <person name="Ma J."/>
        </authorList>
    </citation>
    <scope>NUCLEOTIDE SEQUENCE [LARGE SCALE GENOMIC DNA]</scope>
    <source>
        <strain evidence="4">JCM 17664</strain>
    </source>
</reference>
<feature type="domain" description="DUF3823" evidence="1">
    <location>
        <begin position="30"/>
        <end position="122"/>
    </location>
</feature>
<dbReference type="InterPro" id="IPR024278">
    <property type="entry name" value="DUF3823_N"/>
</dbReference>
<dbReference type="Pfam" id="PF12866">
    <property type="entry name" value="DUF3823"/>
    <property type="match status" value="1"/>
</dbReference>
<evidence type="ECO:0000313" key="4">
    <source>
        <dbReference type="Proteomes" id="UP001501207"/>
    </source>
</evidence>
<feature type="domain" description="DUF3823" evidence="2">
    <location>
        <begin position="126"/>
        <end position="229"/>
    </location>
</feature>
<dbReference type="Proteomes" id="UP001501207">
    <property type="component" value="Unassembled WGS sequence"/>
</dbReference>
<evidence type="ECO:0000313" key="3">
    <source>
        <dbReference type="EMBL" id="GAA4316463.1"/>
    </source>
</evidence>
<dbReference type="PROSITE" id="PS51257">
    <property type="entry name" value="PROKAR_LIPOPROTEIN"/>
    <property type="match status" value="1"/>
</dbReference>
<keyword evidence="4" id="KW-1185">Reference proteome</keyword>
<protein>
    <submittedName>
        <fullName evidence="3">DUF3823 domain-containing protein</fullName>
    </submittedName>
</protein>
<accession>A0ABP8G3B4</accession>
<evidence type="ECO:0000259" key="1">
    <source>
        <dbReference type="Pfam" id="PF12866"/>
    </source>
</evidence>
<dbReference type="Gene3D" id="2.60.40.2060">
    <property type="match status" value="1"/>
</dbReference>
<comment type="caution">
    <text evidence="3">The sequence shown here is derived from an EMBL/GenBank/DDBJ whole genome shotgun (WGS) entry which is preliminary data.</text>
</comment>
<dbReference type="InterPro" id="IPR041186">
    <property type="entry name" value="DUF3823_C"/>
</dbReference>
<gene>
    <name evidence="3" type="ORF">GCM10023143_28350</name>
</gene>
<organism evidence="3 4">
    <name type="scientific">Compostibacter hankyongensis</name>
    <dbReference type="NCBI Taxonomy" id="1007089"/>
    <lineage>
        <taxon>Bacteria</taxon>
        <taxon>Pseudomonadati</taxon>
        <taxon>Bacteroidota</taxon>
        <taxon>Chitinophagia</taxon>
        <taxon>Chitinophagales</taxon>
        <taxon>Chitinophagaceae</taxon>
        <taxon>Compostibacter</taxon>
    </lineage>
</organism>
<dbReference type="RefSeq" id="WP_344980462.1">
    <property type="nucleotide sequence ID" value="NZ_BAABFN010000009.1"/>
</dbReference>
<name>A0ABP8G3B4_9BACT</name>